<dbReference type="PANTHER" id="PTHR43806:SF11">
    <property type="entry name" value="CEREVISIN-RELATED"/>
    <property type="match status" value="1"/>
</dbReference>
<evidence type="ECO:0000313" key="11">
    <source>
        <dbReference type="EMBL" id="AXK32250.1"/>
    </source>
</evidence>
<dbReference type="FunFam" id="3.40.50.200:FF:000014">
    <property type="entry name" value="Proteinase K"/>
    <property type="match status" value="1"/>
</dbReference>
<dbReference type="KEGG" id="sarm:DVA86_05835"/>
<keyword evidence="2 5" id="KW-0645">Protease</keyword>
<evidence type="ECO:0000256" key="5">
    <source>
        <dbReference type="PROSITE-ProRule" id="PRU01240"/>
    </source>
</evidence>
<keyword evidence="3 5" id="KW-0378">Hydrolase</keyword>
<dbReference type="SUPFAM" id="SSF52743">
    <property type="entry name" value="Subtilisin-like"/>
    <property type="match status" value="1"/>
</dbReference>
<dbReference type="Pfam" id="PF05922">
    <property type="entry name" value="Inhibitor_I9"/>
    <property type="match status" value="1"/>
</dbReference>
<organism evidence="11 12">
    <name type="scientific">Streptomyces armeniacus</name>
    <dbReference type="NCBI Taxonomy" id="83291"/>
    <lineage>
        <taxon>Bacteria</taxon>
        <taxon>Bacillati</taxon>
        <taxon>Actinomycetota</taxon>
        <taxon>Actinomycetes</taxon>
        <taxon>Kitasatosporales</taxon>
        <taxon>Streptomycetaceae</taxon>
        <taxon>Streptomyces</taxon>
    </lineage>
</organism>
<dbReference type="Pfam" id="PF00082">
    <property type="entry name" value="Peptidase_S8"/>
    <property type="match status" value="1"/>
</dbReference>
<evidence type="ECO:0000256" key="3">
    <source>
        <dbReference type="ARBA" id="ARBA00022801"/>
    </source>
</evidence>
<dbReference type="PRINTS" id="PR00723">
    <property type="entry name" value="SUBTILISIN"/>
</dbReference>
<comment type="similarity">
    <text evidence="1 5 6">Belongs to the peptidase S8 family.</text>
</comment>
<keyword evidence="8" id="KW-1133">Transmembrane helix</keyword>
<evidence type="ECO:0000256" key="4">
    <source>
        <dbReference type="ARBA" id="ARBA00022825"/>
    </source>
</evidence>
<dbReference type="InterPro" id="IPR010259">
    <property type="entry name" value="S8pro/Inhibitor_I9"/>
</dbReference>
<dbReference type="PROSITE" id="PS51892">
    <property type="entry name" value="SUBTILASE"/>
    <property type="match status" value="1"/>
</dbReference>
<dbReference type="InterPro" id="IPR050131">
    <property type="entry name" value="Peptidase_S8_subtilisin-like"/>
</dbReference>
<dbReference type="CDD" id="cd04077">
    <property type="entry name" value="Peptidases_S8_PCSK9_ProteinaseK_like"/>
    <property type="match status" value="1"/>
</dbReference>
<dbReference type="PROSITE" id="PS00136">
    <property type="entry name" value="SUBTILASE_ASP"/>
    <property type="match status" value="1"/>
</dbReference>
<feature type="active site" description="Charge relay system" evidence="5">
    <location>
        <position position="203"/>
    </location>
</feature>
<evidence type="ECO:0000313" key="12">
    <source>
        <dbReference type="Proteomes" id="UP000254425"/>
    </source>
</evidence>
<feature type="active site" description="Charge relay system" evidence="5">
    <location>
        <position position="388"/>
    </location>
</feature>
<accession>A0A345XKT4</accession>
<keyword evidence="12" id="KW-1185">Reference proteome</keyword>
<evidence type="ECO:0000256" key="7">
    <source>
        <dbReference type="SAM" id="MobiDB-lite"/>
    </source>
</evidence>
<dbReference type="GO" id="GO:0006508">
    <property type="term" value="P:proteolysis"/>
    <property type="evidence" value="ECO:0007669"/>
    <property type="project" value="UniProtKB-KW"/>
</dbReference>
<feature type="region of interest" description="Disordered" evidence="7">
    <location>
        <begin position="1"/>
        <end position="24"/>
    </location>
</feature>
<dbReference type="AlphaFoldDB" id="A0A345XKT4"/>
<dbReference type="Gene3D" id="3.30.70.80">
    <property type="entry name" value="Peptidase S8 propeptide/proteinase inhibitor I9"/>
    <property type="match status" value="1"/>
</dbReference>
<dbReference type="InterPro" id="IPR022398">
    <property type="entry name" value="Peptidase_S8_His-AS"/>
</dbReference>
<dbReference type="InterPro" id="IPR023827">
    <property type="entry name" value="Peptidase_S8_Asp-AS"/>
</dbReference>
<dbReference type="PROSITE" id="PS00138">
    <property type="entry name" value="SUBTILASE_SER"/>
    <property type="match status" value="1"/>
</dbReference>
<feature type="domain" description="Inhibitor I9" evidence="10">
    <location>
        <begin position="82"/>
        <end position="160"/>
    </location>
</feature>
<reference evidence="11 12" key="1">
    <citation type="submission" date="2018-07" db="EMBL/GenBank/DDBJ databases">
        <title>Draft genome of the type strain Streptomyces armeniacus ATCC 15676.</title>
        <authorList>
            <person name="Labana P."/>
            <person name="Gosse J.T."/>
            <person name="Boddy C.N."/>
        </authorList>
    </citation>
    <scope>NUCLEOTIDE SEQUENCE [LARGE SCALE GENOMIC DNA]</scope>
    <source>
        <strain evidence="11 12">ATCC 15676</strain>
    </source>
</reference>
<keyword evidence="8" id="KW-0472">Membrane</keyword>
<dbReference type="GO" id="GO:0005615">
    <property type="term" value="C:extracellular space"/>
    <property type="evidence" value="ECO:0007669"/>
    <property type="project" value="TreeGrafter"/>
</dbReference>
<dbReference type="SUPFAM" id="SSF54897">
    <property type="entry name" value="Protease propeptides/inhibitors"/>
    <property type="match status" value="1"/>
</dbReference>
<dbReference type="InterPro" id="IPR000209">
    <property type="entry name" value="Peptidase_S8/S53_dom"/>
</dbReference>
<evidence type="ECO:0000256" key="2">
    <source>
        <dbReference type="ARBA" id="ARBA00022670"/>
    </source>
</evidence>
<sequence length="442" mass="45272">MCTARTEQPSHARPKGLAPLQHAKRTKKKSRIAVASAAAFVLIGGTAVGAGALESADTPGPGGSGVGEIRGADAPGTIDGEYIVVMKKTGEEAADSARLKSRTSVRELAGSLLDDADARGAAVQRTYATALKGFTVTADRDEARRLAADPAVAYVEQNRVERGNGTQNDPTWGLDRVDQRDLPLSDSYSYDSEAANVNAYIVDSGIRITHEEFGSRAKYGVDFVDDDAKADDCHGHGTHVAGTVGGATYGVAKSAKLVAVRVLDCENRGTTADVIAGYDWVAKNAVKPAVANVSIGGAATDAKDAAVTGMVEAGVTVAVSAGNSNTDSCQQSPARAPAVLTVAATSDTDARWASSNYGKCVDLFAPGHQVVSAGRASDTASATMTGTSMAAPHVTGAAALYLGAHPTASPSTVTKAMLDASSKSKVTSPGADSPNRLLYSRF</sequence>
<dbReference type="GO" id="GO:0004252">
    <property type="term" value="F:serine-type endopeptidase activity"/>
    <property type="evidence" value="ECO:0007669"/>
    <property type="project" value="UniProtKB-UniRule"/>
</dbReference>
<dbReference type="InterPro" id="IPR023828">
    <property type="entry name" value="Peptidase_S8_Ser-AS"/>
</dbReference>
<proteinExistence type="inferred from homology"/>
<dbReference type="InterPro" id="IPR036852">
    <property type="entry name" value="Peptidase_S8/S53_dom_sf"/>
</dbReference>
<dbReference type="InterPro" id="IPR015500">
    <property type="entry name" value="Peptidase_S8_subtilisin-rel"/>
</dbReference>
<name>A0A345XKT4_9ACTN</name>
<keyword evidence="8" id="KW-0812">Transmembrane</keyword>
<feature type="transmembrane region" description="Helical" evidence="8">
    <location>
        <begin position="32"/>
        <end position="53"/>
    </location>
</feature>
<evidence type="ECO:0000259" key="9">
    <source>
        <dbReference type="Pfam" id="PF00082"/>
    </source>
</evidence>
<dbReference type="Gene3D" id="3.40.50.200">
    <property type="entry name" value="Peptidase S8/S53 domain"/>
    <property type="match status" value="1"/>
</dbReference>
<dbReference type="PROSITE" id="PS00137">
    <property type="entry name" value="SUBTILASE_HIS"/>
    <property type="match status" value="1"/>
</dbReference>
<dbReference type="PANTHER" id="PTHR43806">
    <property type="entry name" value="PEPTIDASE S8"/>
    <property type="match status" value="1"/>
</dbReference>
<feature type="domain" description="Peptidase S8/S53" evidence="9">
    <location>
        <begin position="201"/>
        <end position="424"/>
    </location>
</feature>
<dbReference type="EMBL" id="CP031320">
    <property type="protein sequence ID" value="AXK32250.1"/>
    <property type="molecule type" value="Genomic_DNA"/>
</dbReference>
<gene>
    <name evidence="11" type="ORF">DVA86_05835</name>
</gene>
<feature type="active site" description="Charge relay system" evidence="5">
    <location>
        <position position="236"/>
    </location>
</feature>
<dbReference type="Proteomes" id="UP000254425">
    <property type="component" value="Chromosome"/>
</dbReference>
<evidence type="ECO:0000256" key="8">
    <source>
        <dbReference type="SAM" id="Phobius"/>
    </source>
</evidence>
<protein>
    <submittedName>
        <fullName evidence="11">S8 family peptidase</fullName>
    </submittedName>
</protein>
<evidence type="ECO:0000256" key="6">
    <source>
        <dbReference type="RuleBase" id="RU003355"/>
    </source>
</evidence>
<evidence type="ECO:0000259" key="10">
    <source>
        <dbReference type="Pfam" id="PF05922"/>
    </source>
</evidence>
<dbReference type="InterPro" id="IPR037045">
    <property type="entry name" value="S8pro/Inhibitor_I9_sf"/>
</dbReference>
<dbReference type="InterPro" id="IPR034193">
    <property type="entry name" value="PCSK9_ProteinaseK-like"/>
</dbReference>
<evidence type="ECO:0000256" key="1">
    <source>
        <dbReference type="ARBA" id="ARBA00011073"/>
    </source>
</evidence>
<keyword evidence="4 5" id="KW-0720">Serine protease</keyword>